<dbReference type="GO" id="GO:0016485">
    <property type="term" value="P:protein processing"/>
    <property type="evidence" value="ECO:0007669"/>
    <property type="project" value="TreeGrafter"/>
</dbReference>
<keyword evidence="6" id="KW-0482">Metalloprotease</keyword>
<accession>A0A7G8BIM4</accession>
<evidence type="ECO:0000259" key="9">
    <source>
        <dbReference type="Pfam" id="PF05649"/>
    </source>
</evidence>
<proteinExistence type="predicted"/>
<evidence type="ECO:0000313" key="11">
    <source>
        <dbReference type="Proteomes" id="UP000515312"/>
    </source>
</evidence>
<dbReference type="GO" id="GO:0004222">
    <property type="term" value="F:metalloendopeptidase activity"/>
    <property type="evidence" value="ECO:0007669"/>
    <property type="project" value="InterPro"/>
</dbReference>
<protein>
    <submittedName>
        <fullName evidence="10">M13 family metallopeptidase</fullName>
    </submittedName>
</protein>
<evidence type="ECO:0000256" key="7">
    <source>
        <dbReference type="SAM" id="SignalP"/>
    </source>
</evidence>
<keyword evidence="2" id="KW-0645">Protease</keyword>
<dbReference type="Gene3D" id="3.40.390.10">
    <property type="entry name" value="Collagenase (Catalytic Domain)"/>
    <property type="match status" value="1"/>
</dbReference>
<evidence type="ECO:0000256" key="6">
    <source>
        <dbReference type="ARBA" id="ARBA00023049"/>
    </source>
</evidence>
<dbReference type="GO" id="GO:0046872">
    <property type="term" value="F:metal ion binding"/>
    <property type="evidence" value="ECO:0007669"/>
    <property type="project" value="UniProtKB-KW"/>
</dbReference>
<feature type="signal peptide" evidence="7">
    <location>
        <begin position="1"/>
        <end position="22"/>
    </location>
</feature>
<keyword evidence="11" id="KW-1185">Reference proteome</keyword>
<sequence length="679" mass="75126">MNRTLKLAACALIALPFVSAHAEHGIDVANIDNAVKPGDNFYLYANGNWIKRTEIPADRGGIGVFSALADLSNKRTADLIEEAAKSNAPAGSGPRKIADLYNSYMDEAGIEAKGLDPLRPHLDAIAAIKDKNDLARAFGQSLRADVDALNNTNFHTPNLFGLWVAPGFNDSDHYTAYIMQGGLQLPDREYYLSDNPHMVELRTKYQAHVAAMLKLAGFDNAEKRAENIIALEHEIAEKHIPLDENQDIHKANNTWEPSDFASKAPGLNWTEFFQAAGLDKQPNFIVWQPTAFTGESAVVASAPLDTWKDWLAYHLIENYAGILPKALADERFAFFGQILGGTPQQRPRWQRGIFVVNGLLGDEVGKLYAQRYFPPEAKEQAQAMVANLITAFHKRIDALSWMAPATKAEAEAKLDTLYVGIGYPETWEDYSNFEVKPDDIFGNLWRGSLGDYQREIARLGTAVNRKRWCMTPQTVNAVNLPLQNALNFPAAILQPPFFDPQAPAAANYGAIGSVIGHEISHTFDSEGAAFDSKGRVRNWWTPEDLAHFNASTAKLAAQYDTYFAFPDLHVNGKQTLGEDIADVAGIAAAYDGYHASLNGKIAPQQNGFSGDQQFFIAFGQNWGSKTREAALRQQILTNEHAPGEYRADTVRNIDAWYAAFNVKPGEKLYLAPPDRVRIW</sequence>
<dbReference type="GO" id="GO:0005886">
    <property type="term" value="C:plasma membrane"/>
    <property type="evidence" value="ECO:0007669"/>
    <property type="project" value="TreeGrafter"/>
</dbReference>
<dbReference type="InterPro" id="IPR018497">
    <property type="entry name" value="Peptidase_M13_C"/>
</dbReference>
<dbReference type="Pfam" id="PF05649">
    <property type="entry name" value="Peptidase_M13_N"/>
    <property type="match status" value="1"/>
</dbReference>
<gene>
    <name evidence="10" type="ORF">H7849_26040</name>
</gene>
<comment type="cofactor">
    <cofactor evidence="1">
        <name>Zn(2+)</name>
        <dbReference type="ChEBI" id="CHEBI:29105"/>
    </cofactor>
</comment>
<evidence type="ECO:0000256" key="3">
    <source>
        <dbReference type="ARBA" id="ARBA00022723"/>
    </source>
</evidence>
<dbReference type="SUPFAM" id="SSF55486">
    <property type="entry name" value="Metalloproteases ('zincins'), catalytic domain"/>
    <property type="match status" value="1"/>
</dbReference>
<dbReference type="InterPro" id="IPR042089">
    <property type="entry name" value="Peptidase_M13_dom_2"/>
</dbReference>
<keyword evidence="7" id="KW-0732">Signal</keyword>
<dbReference type="InterPro" id="IPR000718">
    <property type="entry name" value="Peptidase_M13"/>
</dbReference>
<dbReference type="KEGG" id="adin:H7849_26040"/>
<dbReference type="Gene3D" id="1.10.1380.10">
    <property type="entry name" value="Neutral endopeptidase , domain2"/>
    <property type="match status" value="1"/>
</dbReference>
<feature type="domain" description="Peptidase M13 C-terminal" evidence="8">
    <location>
        <begin position="476"/>
        <end position="675"/>
    </location>
</feature>
<evidence type="ECO:0000256" key="2">
    <source>
        <dbReference type="ARBA" id="ARBA00022670"/>
    </source>
</evidence>
<dbReference type="PROSITE" id="PS51885">
    <property type="entry name" value="NEPRILYSIN"/>
    <property type="match status" value="1"/>
</dbReference>
<name>A0A7G8BIM4_9BACT</name>
<feature type="chain" id="PRO_5028960275" evidence="7">
    <location>
        <begin position="23"/>
        <end position="679"/>
    </location>
</feature>
<evidence type="ECO:0000313" key="10">
    <source>
        <dbReference type="EMBL" id="QNI32394.1"/>
    </source>
</evidence>
<organism evidence="10 11">
    <name type="scientific">Alloacidobacterium dinghuense</name>
    <dbReference type="NCBI Taxonomy" id="2763107"/>
    <lineage>
        <taxon>Bacteria</taxon>
        <taxon>Pseudomonadati</taxon>
        <taxon>Acidobacteriota</taxon>
        <taxon>Terriglobia</taxon>
        <taxon>Terriglobales</taxon>
        <taxon>Acidobacteriaceae</taxon>
        <taxon>Alloacidobacterium</taxon>
    </lineage>
</organism>
<evidence type="ECO:0000256" key="1">
    <source>
        <dbReference type="ARBA" id="ARBA00001947"/>
    </source>
</evidence>
<reference evidence="10 11" key="1">
    <citation type="submission" date="2020-08" db="EMBL/GenBank/DDBJ databases">
        <title>Edaphobacter telluris sp. nov. and Acidobacterium dinghuensis sp. nov., two acidobacteria isolated from forest soil.</title>
        <authorList>
            <person name="Fu J."/>
            <person name="Qiu L."/>
        </authorList>
    </citation>
    <scope>NUCLEOTIDE SEQUENCE [LARGE SCALE GENOMIC DNA]</scope>
    <source>
        <strain evidence="10">4Y35</strain>
    </source>
</reference>
<evidence type="ECO:0000256" key="4">
    <source>
        <dbReference type="ARBA" id="ARBA00022801"/>
    </source>
</evidence>
<dbReference type="CDD" id="cd08662">
    <property type="entry name" value="M13"/>
    <property type="match status" value="1"/>
</dbReference>
<dbReference type="PANTHER" id="PTHR11733:SF211">
    <property type="entry name" value="OLIGOPEPTIDASE LIPOPROTEIN M13 FAMILY"/>
    <property type="match status" value="1"/>
</dbReference>
<dbReference type="AlphaFoldDB" id="A0A7G8BIM4"/>
<evidence type="ECO:0000259" key="8">
    <source>
        <dbReference type="Pfam" id="PF01431"/>
    </source>
</evidence>
<dbReference type="PRINTS" id="PR00786">
    <property type="entry name" value="NEPRILYSIN"/>
</dbReference>
<dbReference type="InterPro" id="IPR024079">
    <property type="entry name" value="MetalloPept_cat_dom_sf"/>
</dbReference>
<evidence type="ECO:0000256" key="5">
    <source>
        <dbReference type="ARBA" id="ARBA00022833"/>
    </source>
</evidence>
<dbReference type="Proteomes" id="UP000515312">
    <property type="component" value="Chromosome"/>
</dbReference>
<dbReference type="EMBL" id="CP060394">
    <property type="protein sequence ID" value="QNI32394.1"/>
    <property type="molecule type" value="Genomic_DNA"/>
</dbReference>
<dbReference type="RefSeq" id="WP_186743349.1">
    <property type="nucleotide sequence ID" value="NZ_CP060394.1"/>
</dbReference>
<dbReference type="Pfam" id="PF01431">
    <property type="entry name" value="Peptidase_M13"/>
    <property type="match status" value="1"/>
</dbReference>
<keyword evidence="4" id="KW-0378">Hydrolase</keyword>
<dbReference type="InterPro" id="IPR008753">
    <property type="entry name" value="Peptidase_M13_N"/>
</dbReference>
<feature type="domain" description="Peptidase M13 N-terminal" evidence="9">
    <location>
        <begin position="37"/>
        <end position="424"/>
    </location>
</feature>
<dbReference type="PANTHER" id="PTHR11733">
    <property type="entry name" value="ZINC METALLOPROTEASE FAMILY M13 NEPRILYSIN-RELATED"/>
    <property type="match status" value="1"/>
</dbReference>
<keyword evidence="5" id="KW-0862">Zinc</keyword>
<keyword evidence="3" id="KW-0479">Metal-binding</keyword>